<organism evidence="1 2">
    <name type="scientific">Novimethylophilus kurashikiensis</name>
    <dbReference type="NCBI Taxonomy" id="1825523"/>
    <lineage>
        <taxon>Bacteria</taxon>
        <taxon>Pseudomonadati</taxon>
        <taxon>Pseudomonadota</taxon>
        <taxon>Betaproteobacteria</taxon>
        <taxon>Nitrosomonadales</taxon>
        <taxon>Methylophilaceae</taxon>
        <taxon>Novimethylophilus</taxon>
    </lineage>
</organism>
<dbReference type="AlphaFoldDB" id="A0A2R5FBN3"/>
<accession>A0A2R5FBN3</accession>
<reference evidence="1 2" key="1">
    <citation type="journal article" date="2018" name="Environ. Microbiol.">
        <title>Isolation and genomic characterization of Novimethylophilus kurashikiensis gen. nov. sp. nov., a new lanthanide-dependent methylotrophic species of Methylophilaceae.</title>
        <authorList>
            <person name="Lv H."/>
            <person name="Sahin N."/>
            <person name="Tani A."/>
        </authorList>
    </citation>
    <scope>NUCLEOTIDE SEQUENCE [LARGE SCALE GENOMIC DNA]</scope>
    <source>
        <strain evidence="1 2">La2-4</strain>
    </source>
</reference>
<keyword evidence="2" id="KW-1185">Reference proteome</keyword>
<name>A0A2R5FBN3_9PROT</name>
<comment type="caution">
    <text evidence="1">The sequence shown here is derived from an EMBL/GenBank/DDBJ whole genome shotgun (WGS) entry which is preliminary data.</text>
</comment>
<proteinExistence type="predicted"/>
<sequence>MTYLLGKPGKRVKMSPNLKKALKVSARQGRRETVYRMLKKRQAGHVPCALCGALVSEKEAALTDFDAKSMACESVDGFVIIHKACPGNCSVPS</sequence>
<dbReference type="Proteomes" id="UP000245081">
    <property type="component" value="Unassembled WGS sequence"/>
</dbReference>
<evidence type="ECO:0000313" key="2">
    <source>
        <dbReference type="Proteomes" id="UP000245081"/>
    </source>
</evidence>
<dbReference type="EMBL" id="BDOQ01000007">
    <property type="protein sequence ID" value="GBG14313.1"/>
    <property type="molecule type" value="Genomic_DNA"/>
</dbReference>
<protein>
    <submittedName>
        <fullName evidence="1">DNA gyrase subunit A</fullName>
    </submittedName>
</protein>
<evidence type="ECO:0000313" key="1">
    <source>
        <dbReference type="EMBL" id="GBG14313.1"/>
    </source>
</evidence>
<gene>
    <name evidence="1" type="ORF">NMK_1910</name>
</gene>